<evidence type="ECO:0000256" key="1">
    <source>
        <dbReference type="ARBA" id="ARBA00001933"/>
    </source>
</evidence>
<dbReference type="GO" id="GO:0004084">
    <property type="term" value="F:branched-chain-amino-acid transaminase activity"/>
    <property type="evidence" value="ECO:0007669"/>
    <property type="project" value="UniProtKB-EC"/>
</dbReference>
<keyword evidence="12" id="KW-1185">Reference proteome</keyword>
<dbReference type="Gene3D" id="3.20.10.10">
    <property type="entry name" value="D-amino Acid Aminotransferase, subunit A, domain 2"/>
    <property type="match status" value="1"/>
</dbReference>
<dbReference type="CDD" id="cd00449">
    <property type="entry name" value="PLPDE_IV"/>
    <property type="match status" value="1"/>
</dbReference>
<comment type="similarity">
    <text evidence="5">Belongs to the class-IV pyridoxal-phosphate-dependent aminotransferase family.</text>
</comment>
<evidence type="ECO:0000256" key="5">
    <source>
        <dbReference type="ARBA" id="ARBA00009320"/>
    </source>
</evidence>
<comment type="catalytic activity">
    <reaction evidence="10">
        <text>L-leucine + 2-oxoglutarate = 4-methyl-2-oxopentanoate + L-glutamate</text>
        <dbReference type="Rhea" id="RHEA:18321"/>
        <dbReference type="ChEBI" id="CHEBI:16810"/>
        <dbReference type="ChEBI" id="CHEBI:17865"/>
        <dbReference type="ChEBI" id="CHEBI:29985"/>
        <dbReference type="ChEBI" id="CHEBI:57427"/>
        <dbReference type="EC" id="2.6.1.42"/>
    </reaction>
</comment>
<comment type="pathway">
    <text evidence="2">Amino-acid biosynthesis; L-isoleucine biosynthesis; L-isoleucine from 2-oxobutanoate: step 4/4.</text>
</comment>
<protein>
    <recommendedName>
        <fullName evidence="6">branched-chain-amino-acid transaminase</fullName>
        <ecNumber evidence="6">2.6.1.42</ecNumber>
    </recommendedName>
</protein>
<dbReference type="InterPro" id="IPR043131">
    <property type="entry name" value="BCAT-like_N"/>
</dbReference>
<dbReference type="GO" id="GO:0046394">
    <property type="term" value="P:carboxylic acid biosynthetic process"/>
    <property type="evidence" value="ECO:0007669"/>
    <property type="project" value="UniProtKB-ARBA"/>
</dbReference>
<dbReference type="OrthoDB" id="9805628at2"/>
<evidence type="ECO:0000256" key="9">
    <source>
        <dbReference type="ARBA" id="ARBA00048798"/>
    </source>
</evidence>
<dbReference type="RefSeq" id="WP_079701909.1">
    <property type="nucleotide sequence ID" value="NZ_FUYR01000001.1"/>
</dbReference>
<evidence type="ECO:0000256" key="8">
    <source>
        <dbReference type="ARBA" id="ARBA00048212"/>
    </source>
</evidence>
<dbReference type="GO" id="GO:0008652">
    <property type="term" value="P:amino acid biosynthetic process"/>
    <property type="evidence" value="ECO:0007669"/>
    <property type="project" value="UniProtKB-ARBA"/>
</dbReference>
<dbReference type="STRING" id="572036.SAMN05661099_1431"/>
<reference evidence="12" key="1">
    <citation type="submission" date="2017-02" db="EMBL/GenBank/DDBJ databases">
        <authorList>
            <person name="Varghese N."/>
            <person name="Submissions S."/>
        </authorList>
    </citation>
    <scope>NUCLEOTIDE SEQUENCE [LARGE SCALE GENOMIC DNA]</scope>
    <source>
        <strain evidence="12">DSM 22385</strain>
    </source>
</reference>
<evidence type="ECO:0000313" key="11">
    <source>
        <dbReference type="EMBL" id="SKB43554.1"/>
    </source>
</evidence>
<dbReference type="InterPro" id="IPR036038">
    <property type="entry name" value="Aminotransferase-like"/>
</dbReference>
<comment type="pathway">
    <text evidence="3">Amino-acid biosynthesis; L-valine biosynthesis; L-valine from pyruvate: step 4/4.</text>
</comment>
<keyword evidence="7" id="KW-0663">Pyridoxal phosphate</keyword>
<dbReference type="FunFam" id="3.20.10.10:FF:000002">
    <property type="entry name" value="D-alanine aminotransferase"/>
    <property type="match status" value="1"/>
</dbReference>
<dbReference type="Proteomes" id="UP000189981">
    <property type="component" value="Unassembled WGS sequence"/>
</dbReference>
<dbReference type="PANTHER" id="PTHR42743:SF11">
    <property type="entry name" value="AMINODEOXYCHORISMATE LYASE"/>
    <property type="match status" value="1"/>
</dbReference>
<evidence type="ECO:0000256" key="3">
    <source>
        <dbReference type="ARBA" id="ARBA00004931"/>
    </source>
</evidence>
<comment type="catalytic activity">
    <reaction evidence="9">
        <text>L-isoleucine + 2-oxoglutarate = (S)-3-methyl-2-oxopentanoate + L-glutamate</text>
        <dbReference type="Rhea" id="RHEA:24801"/>
        <dbReference type="ChEBI" id="CHEBI:16810"/>
        <dbReference type="ChEBI" id="CHEBI:29985"/>
        <dbReference type="ChEBI" id="CHEBI:35146"/>
        <dbReference type="ChEBI" id="CHEBI:58045"/>
        <dbReference type="EC" id="2.6.1.42"/>
    </reaction>
</comment>
<organism evidence="11 12">
    <name type="scientific">Daejeonella lutea</name>
    <dbReference type="NCBI Taxonomy" id="572036"/>
    <lineage>
        <taxon>Bacteria</taxon>
        <taxon>Pseudomonadati</taxon>
        <taxon>Bacteroidota</taxon>
        <taxon>Sphingobacteriia</taxon>
        <taxon>Sphingobacteriales</taxon>
        <taxon>Sphingobacteriaceae</taxon>
        <taxon>Daejeonella</taxon>
    </lineage>
</organism>
<sequence length="271" mass="30903">MYVLLNNSIIAEEEATLKISDLAIQRGYGIFDFLKTVGGKPIFLEDHLDRFYSSAEQMRLPVKLSRTELTELLYMLIEKNQLAESGVRITLTGGYSPDGFNIAAASNIIVTQQDFVINRDFEKSIGLMTYDYQRQFASAKTLDYLKAIWLQPVLKEKGEDDILYHDNGVLRECPRANFFLINEKDEILTSKSNILKGVTRKHILKFSNQNFKIDERELTMDDLRHAKEAFISSTTKNILPVTRVDGRVLGDGTPGPVTRALMKQFDKYVYG</sequence>
<name>A0A1T5B8E1_9SPHI</name>
<gene>
    <name evidence="11" type="ORF">SAMN05661099_1431</name>
</gene>
<dbReference type="PANTHER" id="PTHR42743">
    <property type="entry name" value="AMINO-ACID AMINOTRANSFERASE"/>
    <property type="match status" value="1"/>
</dbReference>
<comment type="pathway">
    <text evidence="4">Amino-acid biosynthesis; L-leucine biosynthesis; L-leucine from 3-methyl-2-oxobutanoate: step 4/4.</text>
</comment>
<dbReference type="InterPro" id="IPR001544">
    <property type="entry name" value="Aminotrans_IV"/>
</dbReference>
<dbReference type="EC" id="2.6.1.42" evidence="6"/>
<comment type="cofactor">
    <cofactor evidence="1">
        <name>pyridoxal 5'-phosphate</name>
        <dbReference type="ChEBI" id="CHEBI:597326"/>
    </cofactor>
</comment>
<evidence type="ECO:0000313" key="12">
    <source>
        <dbReference type="Proteomes" id="UP000189981"/>
    </source>
</evidence>
<dbReference type="Pfam" id="PF01063">
    <property type="entry name" value="Aminotran_4"/>
    <property type="match status" value="1"/>
</dbReference>
<dbReference type="EMBL" id="FUYR01000001">
    <property type="protein sequence ID" value="SKB43554.1"/>
    <property type="molecule type" value="Genomic_DNA"/>
</dbReference>
<dbReference type="AlphaFoldDB" id="A0A1T5B8E1"/>
<evidence type="ECO:0000256" key="7">
    <source>
        <dbReference type="ARBA" id="ARBA00022898"/>
    </source>
</evidence>
<dbReference type="SUPFAM" id="SSF56752">
    <property type="entry name" value="D-aminoacid aminotransferase-like PLP-dependent enzymes"/>
    <property type="match status" value="1"/>
</dbReference>
<dbReference type="InterPro" id="IPR043132">
    <property type="entry name" value="BCAT-like_C"/>
</dbReference>
<dbReference type="InterPro" id="IPR050571">
    <property type="entry name" value="Class-IV_PLP-Dep_Aminotrnsfr"/>
</dbReference>
<accession>A0A1T5B8E1</accession>
<evidence type="ECO:0000256" key="10">
    <source>
        <dbReference type="ARBA" id="ARBA00049229"/>
    </source>
</evidence>
<proteinExistence type="inferred from homology"/>
<evidence type="ECO:0000256" key="6">
    <source>
        <dbReference type="ARBA" id="ARBA00013053"/>
    </source>
</evidence>
<comment type="catalytic activity">
    <reaction evidence="8">
        <text>L-valine + 2-oxoglutarate = 3-methyl-2-oxobutanoate + L-glutamate</text>
        <dbReference type="Rhea" id="RHEA:24813"/>
        <dbReference type="ChEBI" id="CHEBI:11851"/>
        <dbReference type="ChEBI" id="CHEBI:16810"/>
        <dbReference type="ChEBI" id="CHEBI:29985"/>
        <dbReference type="ChEBI" id="CHEBI:57762"/>
        <dbReference type="EC" id="2.6.1.42"/>
    </reaction>
</comment>
<evidence type="ECO:0000256" key="4">
    <source>
        <dbReference type="ARBA" id="ARBA00005072"/>
    </source>
</evidence>
<evidence type="ECO:0000256" key="2">
    <source>
        <dbReference type="ARBA" id="ARBA00004824"/>
    </source>
</evidence>
<dbReference type="Gene3D" id="3.30.470.10">
    <property type="match status" value="1"/>
</dbReference>